<dbReference type="InterPro" id="IPR000415">
    <property type="entry name" value="Nitroreductase-like"/>
</dbReference>
<dbReference type="EMBL" id="FYAH01000002">
    <property type="protein sequence ID" value="SMY15980.1"/>
    <property type="molecule type" value="Genomic_DNA"/>
</dbReference>
<keyword evidence="2 5" id="KW-0560">Oxidoreductase</keyword>
<evidence type="ECO:0000259" key="4">
    <source>
        <dbReference type="Pfam" id="PF00881"/>
    </source>
</evidence>
<dbReference type="PANTHER" id="PTHR43673">
    <property type="entry name" value="NAD(P)H NITROREDUCTASE YDGI-RELATED"/>
    <property type="match status" value="1"/>
</dbReference>
<feature type="region of interest" description="Disordered" evidence="3">
    <location>
        <begin position="1"/>
        <end position="23"/>
    </location>
</feature>
<evidence type="ECO:0000313" key="5">
    <source>
        <dbReference type="EMBL" id="SMY15980.1"/>
    </source>
</evidence>
<comment type="similarity">
    <text evidence="1">Belongs to the nitroreductase family.</text>
</comment>
<evidence type="ECO:0000256" key="2">
    <source>
        <dbReference type="ARBA" id="ARBA00023002"/>
    </source>
</evidence>
<dbReference type="AlphaFoldDB" id="A0A1Y6KUX4"/>
<dbReference type="Proteomes" id="UP000196485">
    <property type="component" value="Unassembled WGS sequence"/>
</dbReference>
<dbReference type="GO" id="GO:0016491">
    <property type="term" value="F:oxidoreductase activity"/>
    <property type="evidence" value="ECO:0007669"/>
    <property type="project" value="UniProtKB-KW"/>
</dbReference>
<feature type="domain" description="Nitroreductase" evidence="4">
    <location>
        <begin position="34"/>
        <end position="239"/>
    </location>
</feature>
<dbReference type="InterPro" id="IPR029479">
    <property type="entry name" value="Nitroreductase"/>
</dbReference>
<name>A0A1Y6KUX4_9GAMM</name>
<reference evidence="6" key="1">
    <citation type="submission" date="2017-06" db="EMBL/GenBank/DDBJ databases">
        <authorList>
            <person name="Rodrigo-Torres L."/>
            <person name="Arahal R. D."/>
            <person name="Lucena T."/>
        </authorList>
    </citation>
    <scope>NUCLEOTIDE SEQUENCE [LARGE SCALE GENOMIC DNA]</scope>
    <source>
        <strain evidence="6">type strain: CECT 9192</strain>
    </source>
</reference>
<dbReference type="Gene3D" id="3.40.109.10">
    <property type="entry name" value="NADH Oxidase"/>
    <property type="match status" value="1"/>
</dbReference>
<sequence>MIETPEQQQSKSVEPTPRTNEVSKAEQYAALVHSRRSVRKYDADTTFDHDAVQRALELAVLSPNSSNMQLWQFHRVINSDKRQQLAKLCMGQNAAKTARELIVITTTPYKWKQRTKMNAAQVRQAFEGREDATSKRALKYYEKLIPFLYRNDRFGIFGIARKVIVAYLGRNKPMVREVSKADLRVCLHKSTSLAAMTFMTAMRAEGYDTCPMEGFDSKRVKHLLSLNSQDEITMIIGCGPRAQDGIYAERHRVDNAETIITYA</sequence>
<evidence type="ECO:0000256" key="3">
    <source>
        <dbReference type="SAM" id="MobiDB-lite"/>
    </source>
</evidence>
<dbReference type="EC" id="1.-.-.-" evidence="5"/>
<protein>
    <submittedName>
        <fullName evidence="5">Putative NAD(P)H nitroreductase MhqN</fullName>
        <ecNumber evidence="5">1.-.-.-</ecNumber>
    </submittedName>
</protein>
<evidence type="ECO:0000313" key="6">
    <source>
        <dbReference type="Proteomes" id="UP000196485"/>
    </source>
</evidence>
<feature type="compositionally biased region" description="Polar residues" evidence="3">
    <location>
        <begin position="1"/>
        <end position="22"/>
    </location>
</feature>
<dbReference type="Pfam" id="PF00881">
    <property type="entry name" value="Nitroreductase"/>
    <property type="match status" value="1"/>
</dbReference>
<gene>
    <name evidence="5" type="primary">mhqN</name>
    <name evidence="5" type="ORF">PAQU9191_01211</name>
</gene>
<dbReference type="SUPFAM" id="SSF55469">
    <property type="entry name" value="FMN-dependent nitroreductase-like"/>
    <property type="match status" value="1"/>
</dbReference>
<evidence type="ECO:0000256" key="1">
    <source>
        <dbReference type="ARBA" id="ARBA00007118"/>
    </source>
</evidence>
<proteinExistence type="inferred from homology"/>
<keyword evidence="6" id="KW-1185">Reference proteome</keyword>
<dbReference type="RefSeq" id="WP_087820128.1">
    <property type="nucleotide sequence ID" value="NZ_FYAH01000002.1"/>
</dbReference>
<organism evidence="5 6">
    <name type="scientific">Photobacterium aquimaris</name>
    <dbReference type="NCBI Taxonomy" id="512643"/>
    <lineage>
        <taxon>Bacteria</taxon>
        <taxon>Pseudomonadati</taxon>
        <taxon>Pseudomonadota</taxon>
        <taxon>Gammaproteobacteria</taxon>
        <taxon>Vibrionales</taxon>
        <taxon>Vibrionaceae</taxon>
        <taxon>Photobacterium</taxon>
    </lineage>
</organism>
<dbReference type="PANTHER" id="PTHR43673:SF10">
    <property type="entry name" value="NADH DEHYDROGENASE_NAD(P)H NITROREDUCTASE XCC3605-RELATED"/>
    <property type="match status" value="1"/>
</dbReference>
<accession>A0A1Y6KUX4</accession>